<dbReference type="EMBL" id="CP136336">
    <property type="protein sequence ID" value="WOB08749.1"/>
    <property type="molecule type" value="Genomic_DNA"/>
</dbReference>
<evidence type="ECO:0000256" key="4">
    <source>
        <dbReference type="ARBA" id="ARBA00023163"/>
    </source>
</evidence>
<dbReference type="InterPro" id="IPR001789">
    <property type="entry name" value="Sig_transdc_resp-reg_receiver"/>
</dbReference>
<dbReference type="CDD" id="cd06170">
    <property type="entry name" value="LuxR_C_like"/>
    <property type="match status" value="1"/>
</dbReference>
<keyword evidence="4" id="KW-0804">Transcription</keyword>
<dbReference type="InterPro" id="IPR000792">
    <property type="entry name" value="Tscrpt_reg_LuxR_C"/>
</dbReference>
<dbReference type="RefSeq" id="WP_316701593.1">
    <property type="nucleotide sequence ID" value="NZ_CP136336.1"/>
</dbReference>
<gene>
    <name evidence="8" type="ORF">RXV79_01525</name>
</gene>
<dbReference type="Proteomes" id="UP001303946">
    <property type="component" value="Chromosome"/>
</dbReference>
<protein>
    <submittedName>
        <fullName evidence="8">Response regulator transcription factor</fullName>
    </submittedName>
</protein>
<feature type="domain" description="Response regulatory" evidence="7">
    <location>
        <begin position="16"/>
        <end position="132"/>
    </location>
</feature>
<sequence length="226" mass="25062">MNADTATAPPSALPIAVAIVEDEREVRQRFEDAVRAHPRLSWQFSAGSVSEAMALVAQRQADVYLVDLGLPDRDGRDFIRWLVRQCPDALPMVVTVFGDDEHVLTSLEAGAMGYLLKDSPSSEIAGRIVELFEGGSPISPSVARSVIRRFVKPAAGAQEPPEDNPLSQRELEVLRLIEKGMTYDEVAQVLALSWHTVTAYLRRVYRKLQVHSRGEAVFEARQRGIL</sequence>
<keyword evidence="2" id="KW-0805">Transcription regulation</keyword>
<accession>A0ABZ0CUU4</accession>
<proteinExistence type="predicted"/>
<dbReference type="SMART" id="SM00448">
    <property type="entry name" value="REC"/>
    <property type="match status" value="1"/>
</dbReference>
<evidence type="ECO:0000256" key="2">
    <source>
        <dbReference type="ARBA" id="ARBA00023015"/>
    </source>
</evidence>
<feature type="modified residue" description="4-aspartylphosphate" evidence="5">
    <location>
        <position position="67"/>
    </location>
</feature>
<organism evidence="8 9">
    <name type="scientific">Piscinibacter gummiphilus</name>
    <dbReference type="NCBI Taxonomy" id="946333"/>
    <lineage>
        <taxon>Bacteria</taxon>
        <taxon>Pseudomonadati</taxon>
        <taxon>Pseudomonadota</taxon>
        <taxon>Betaproteobacteria</taxon>
        <taxon>Burkholderiales</taxon>
        <taxon>Sphaerotilaceae</taxon>
        <taxon>Piscinibacter</taxon>
    </lineage>
</organism>
<dbReference type="InterPro" id="IPR058245">
    <property type="entry name" value="NreC/VraR/RcsB-like_REC"/>
</dbReference>
<evidence type="ECO:0000256" key="5">
    <source>
        <dbReference type="PROSITE-ProRule" id="PRU00169"/>
    </source>
</evidence>
<dbReference type="CDD" id="cd17535">
    <property type="entry name" value="REC_NarL-like"/>
    <property type="match status" value="1"/>
</dbReference>
<evidence type="ECO:0000256" key="3">
    <source>
        <dbReference type="ARBA" id="ARBA00023125"/>
    </source>
</evidence>
<keyword evidence="3" id="KW-0238">DNA-binding</keyword>
<dbReference type="InterPro" id="IPR039420">
    <property type="entry name" value="WalR-like"/>
</dbReference>
<reference evidence="8 9" key="1">
    <citation type="submission" date="2023-10" db="EMBL/GenBank/DDBJ databases">
        <title>Bacteria for the degradation of biodegradable plastic PBAT(Polybutylene adipate terephthalate).</title>
        <authorList>
            <person name="Weon H.-Y."/>
            <person name="Yeon J."/>
        </authorList>
    </citation>
    <scope>NUCLEOTIDE SEQUENCE [LARGE SCALE GENOMIC DNA]</scope>
    <source>
        <strain evidence="8 9">SBD 7-3</strain>
    </source>
</reference>
<dbReference type="InterPro" id="IPR016032">
    <property type="entry name" value="Sig_transdc_resp-reg_C-effctor"/>
</dbReference>
<dbReference type="Pfam" id="PF00072">
    <property type="entry name" value="Response_reg"/>
    <property type="match status" value="1"/>
</dbReference>
<evidence type="ECO:0000313" key="9">
    <source>
        <dbReference type="Proteomes" id="UP001303946"/>
    </source>
</evidence>
<dbReference type="PROSITE" id="PS00622">
    <property type="entry name" value="HTH_LUXR_1"/>
    <property type="match status" value="1"/>
</dbReference>
<dbReference type="Pfam" id="PF00196">
    <property type="entry name" value="GerE"/>
    <property type="match status" value="1"/>
</dbReference>
<dbReference type="PANTHER" id="PTHR43214:SF41">
    <property type="entry name" value="NITRATE_NITRITE RESPONSE REGULATOR PROTEIN NARP"/>
    <property type="match status" value="1"/>
</dbReference>
<dbReference type="SUPFAM" id="SSF46894">
    <property type="entry name" value="C-terminal effector domain of the bipartite response regulators"/>
    <property type="match status" value="1"/>
</dbReference>
<evidence type="ECO:0000256" key="1">
    <source>
        <dbReference type="ARBA" id="ARBA00022553"/>
    </source>
</evidence>
<dbReference type="SUPFAM" id="SSF52172">
    <property type="entry name" value="CheY-like"/>
    <property type="match status" value="1"/>
</dbReference>
<evidence type="ECO:0000313" key="8">
    <source>
        <dbReference type="EMBL" id="WOB08749.1"/>
    </source>
</evidence>
<dbReference type="PRINTS" id="PR00038">
    <property type="entry name" value="HTHLUXR"/>
</dbReference>
<evidence type="ECO:0000259" key="7">
    <source>
        <dbReference type="PROSITE" id="PS50110"/>
    </source>
</evidence>
<feature type="domain" description="HTH luxR-type" evidence="6">
    <location>
        <begin position="159"/>
        <end position="224"/>
    </location>
</feature>
<dbReference type="Gene3D" id="3.40.50.2300">
    <property type="match status" value="1"/>
</dbReference>
<dbReference type="PANTHER" id="PTHR43214">
    <property type="entry name" value="TWO-COMPONENT RESPONSE REGULATOR"/>
    <property type="match status" value="1"/>
</dbReference>
<keyword evidence="1 5" id="KW-0597">Phosphoprotein</keyword>
<dbReference type="SMART" id="SM00421">
    <property type="entry name" value="HTH_LUXR"/>
    <property type="match status" value="1"/>
</dbReference>
<evidence type="ECO:0000259" key="6">
    <source>
        <dbReference type="PROSITE" id="PS50043"/>
    </source>
</evidence>
<dbReference type="InterPro" id="IPR011006">
    <property type="entry name" value="CheY-like_superfamily"/>
</dbReference>
<keyword evidence="9" id="KW-1185">Reference proteome</keyword>
<dbReference type="PROSITE" id="PS50110">
    <property type="entry name" value="RESPONSE_REGULATORY"/>
    <property type="match status" value="1"/>
</dbReference>
<dbReference type="PROSITE" id="PS50043">
    <property type="entry name" value="HTH_LUXR_2"/>
    <property type="match status" value="1"/>
</dbReference>
<name>A0ABZ0CUU4_9BURK</name>